<dbReference type="InterPro" id="IPR038332">
    <property type="entry name" value="PPE_sf"/>
</dbReference>
<dbReference type="EMBL" id="CP080997">
    <property type="protein sequence ID" value="QZA08604.1"/>
    <property type="molecule type" value="Genomic_DNA"/>
</dbReference>
<reference evidence="5" key="1">
    <citation type="submission" date="2021-08" db="EMBL/GenBank/DDBJ databases">
        <title>Whole genome sequencing of non-tuberculosis mycobacteria type-strains.</title>
        <authorList>
            <person name="Igarashi Y."/>
            <person name="Osugi A."/>
            <person name="Mitarai S."/>
        </authorList>
    </citation>
    <scope>NUCLEOTIDE SEQUENCE</scope>
    <source>
        <strain evidence="5">JCM 30995</strain>
    </source>
</reference>
<dbReference type="AlphaFoldDB" id="A0A9X7WJH1"/>
<feature type="region of interest" description="Disordered" evidence="2">
    <location>
        <begin position="330"/>
        <end position="456"/>
    </location>
</feature>
<evidence type="ECO:0000256" key="2">
    <source>
        <dbReference type="SAM" id="MobiDB-lite"/>
    </source>
</evidence>
<evidence type="ECO:0000259" key="3">
    <source>
        <dbReference type="Pfam" id="PF00823"/>
    </source>
</evidence>
<dbReference type="FunFam" id="1.20.1260.20:FF:000001">
    <property type="entry name" value="PPE family protein PPE41"/>
    <property type="match status" value="1"/>
</dbReference>
<dbReference type="GO" id="GO:0052572">
    <property type="term" value="P:response to host immune response"/>
    <property type="evidence" value="ECO:0007669"/>
    <property type="project" value="TreeGrafter"/>
</dbReference>
<evidence type="ECO:0000259" key="4">
    <source>
        <dbReference type="Pfam" id="PF18878"/>
    </source>
</evidence>
<name>A0A9X7WJH1_9MYCO</name>
<dbReference type="Pfam" id="PF00823">
    <property type="entry name" value="PPE"/>
    <property type="match status" value="1"/>
</dbReference>
<dbReference type="InterPro" id="IPR000030">
    <property type="entry name" value="PPE_dom"/>
</dbReference>
<dbReference type="PANTHER" id="PTHR46766">
    <property type="entry name" value="GLUTAMINE-RICH PROTEIN 2"/>
    <property type="match status" value="1"/>
</dbReference>
<feature type="compositionally biased region" description="Low complexity" evidence="2">
    <location>
        <begin position="290"/>
        <end position="307"/>
    </location>
</feature>
<protein>
    <submittedName>
        <fullName evidence="5">PPE family protein</fullName>
    </submittedName>
</protein>
<feature type="region of interest" description="Disordered" evidence="2">
    <location>
        <begin position="287"/>
        <end position="307"/>
    </location>
</feature>
<accession>A0A9X7WJH1</accession>
<dbReference type="Proteomes" id="UP000825008">
    <property type="component" value="Chromosome"/>
</dbReference>
<dbReference type="SUPFAM" id="SSF140459">
    <property type="entry name" value="PE/PPE dimer-like"/>
    <property type="match status" value="1"/>
</dbReference>
<dbReference type="InterPro" id="IPR043641">
    <property type="entry name" value="PPE-PPW_C"/>
</dbReference>
<feature type="domain" description="PPE-PPW subfamily C-terminal" evidence="4">
    <location>
        <begin position="399"/>
        <end position="446"/>
    </location>
</feature>
<feature type="compositionally biased region" description="Pro residues" evidence="2">
    <location>
        <begin position="386"/>
        <end position="395"/>
    </location>
</feature>
<dbReference type="Gene3D" id="1.20.1260.20">
    <property type="entry name" value="PPE superfamily"/>
    <property type="match status" value="1"/>
</dbReference>
<feature type="domain" description="PPE" evidence="3">
    <location>
        <begin position="11"/>
        <end position="173"/>
    </location>
</feature>
<evidence type="ECO:0000313" key="5">
    <source>
        <dbReference type="EMBL" id="QZA08604.1"/>
    </source>
</evidence>
<comment type="similarity">
    <text evidence="1">Belongs to the mycobacterial PPE family.</text>
</comment>
<dbReference type="KEGG" id="mher:K3U94_04730"/>
<evidence type="ECO:0000313" key="6">
    <source>
        <dbReference type="Proteomes" id="UP000825008"/>
    </source>
</evidence>
<dbReference type="Pfam" id="PF18878">
    <property type="entry name" value="PPE-PPW"/>
    <property type="match status" value="1"/>
</dbReference>
<gene>
    <name evidence="5" type="ORF">K3U94_04730</name>
</gene>
<dbReference type="RefSeq" id="WP_220695747.1">
    <property type="nucleotide sequence ID" value="NZ_CP080997.1"/>
</dbReference>
<organism evidence="5 6">
    <name type="scientific">Mycolicibacter heraklionensis</name>
    <dbReference type="NCBI Taxonomy" id="512402"/>
    <lineage>
        <taxon>Bacteria</taxon>
        <taxon>Bacillati</taxon>
        <taxon>Actinomycetota</taxon>
        <taxon>Actinomycetes</taxon>
        <taxon>Mycobacteriales</taxon>
        <taxon>Mycobacteriaceae</taxon>
        <taxon>Mycolicibacter</taxon>
    </lineage>
</organism>
<feature type="compositionally biased region" description="Low complexity" evidence="2">
    <location>
        <begin position="344"/>
        <end position="361"/>
    </location>
</feature>
<sequence length="456" mass="45850">MGELHAVAPTWLASPPEVHSALLSSGPGPGALMAAAFAWSSLSSEYASAAAELNTTLSAVQAGTWLGPSAERYIAAHQPYSAWLTQASTDSARAAAQHEIAAAAYASALATMPTMAELAANHATHAVLVATNFFGINTIPIAIAEADYVRMWIQAATTMATYQTLSDTALASIPRTPSPPSILAFENDGGGDDDGGAGGNPADVLTALYETLAIFLEIADILDGPIIAIIVEIVNRIIEAINAAASPVASVPPLAPVIAGVAKPLTVVAARVPAVFMAPPPDDVPAAGFAPGSPTPATSVTATTPTPAAPPLIATPVAVAPAVRAAARAGNGPDRGFGPTLNNREAAPAAGARSRKAAASPARRRRRTAAKEPGSTVSMGSDPVVPDTPPPPTATPPATASDRNAGALGLGGTHPRVSGKHATGLTTLDEDAFGNSATTPMLPTTWAPGREQPPDP</sequence>
<dbReference type="PANTHER" id="PTHR46766:SF1">
    <property type="entry name" value="GLUTAMINE-RICH PROTEIN 2"/>
    <property type="match status" value="1"/>
</dbReference>
<evidence type="ECO:0000256" key="1">
    <source>
        <dbReference type="ARBA" id="ARBA00010652"/>
    </source>
</evidence>
<proteinExistence type="inferred from homology"/>